<evidence type="ECO:0000313" key="2">
    <source>
        <dbReference type="EMBL" id="TDD52954.1"/>
    </source>
</evidence>
<name>A0A4R4Z757_9ACTN</name>
<dbReference type="AlphaFoldDB" id="A0A4R4Z757"/>
<protein>
    <submittedName>
        <fullName evidence="2">NADP-dependent oxidoreductase</fullName>
    </submittedName>
</protein>
<evidence type="ECO:0000313" key="3">
    <source>
        <dbReference type="Proteomes" id="UP000295302"/>
    </source>
</evidence>
<evidence type="ECO:0000259" key="1">
    <source>
        <dbReference type="SMART" id="SM00829"/>
    </source>
</evidence>
<dbReference type="Gene3D" id="3.90.180.10">
    <property type="entry name" value="Medium-chain alcohol dehydrogenases, catalytic domain"/>
    <property type="match status" value="1"/>
</dbReference>
<dbReference type="SUPFAM" id="SSF51735">
    <property type="entry name" value="NAD(P)-binding Rossmann-fold domains"/>
    <property type="match status" value="1"/>
</dbReference>
<sequence>MRAVGAFGFGGPEVLQVVEVPEPHAGPGCVRIRVHAAAVNPADTLMRAGQVRLPGVRPPYIPGQDAAGVVDEIGPGTATGLRMGDRVMAMVMPNVPGGGAYAEHVVLPASWVARAPAAAGHAEAATLPLNGLTARLALDLLALSPGQTLAITGAAGAVGGMLIQLAKADGLRVVGDAAPADRDLVRSLGADSVVARGGDVATRFREVMPAGVHALADAALIGAPVAAAVRDGGGIAAFRGTAAFGPPERGLSYHQVYVPDYGGRPDKLDLLRRLAETGALAMRVAGTFLPEQAAEAHRRFEAGGVRGRLVLQF</sequence>
<organism evidence="2 3">
    <name type="scientific">Nonomuraea terrae</name>
    <dbReference type="NCBI Taxonomy" id="2530383"/>
    <lineage>
        <taxon>Bacteria</taxon>
        <taxon>Bacillati</taxon>
        <taxon>Actinomycetota</taxon>
        <taxon>Actinomycetes</taxon>
        <taxon>Streptosporangiales</taxon>
        <taxon>Streptosporangiaceae</taxon>
        <taxon>Nonomuraea</taxon>
    </lineage>
</organism>
<dbReference type="Pfam" id="PF08240">
    <property type="entry name" value="ADH_N"/>
    <property type="match status" value="1"/>
</dbReference>
<comment type="caution">
    <text evidence="2">The sequence shown here is derived from an EMBL/GenBank/DDBJ whole genome shotgun (WGS) entry which is preliminary data.</text>
</comment>
<dbReference type="Proteomes" id="UP000295302">
    <property type="component" value="Unassembled WGS sequence"/>
</dbReference>
<accession>A0A4R4Z757</accession>
<dbReference type="SUPFAM" id="SSF50129">
    <property type="entry name" value="GroES-like"/>
    <property type="match status" value="1"/>
</dbReference>
<reference evidence="2 3" key="1">
    <citation type="submission" date="2019-03" db="EMBL/GenBank/DDBJ databases">
        <title>Draft genome sequences of novel Actinobacteria.</title>
        <authorList>
            <person name="Sahin N."/>
            <person name="Ay H."/>
            <person name="Saygin H."/>
        </authorList>
    </citation>
    <scope>NUCLEOTIDE SEQUENCE [LARGE SCALE GENOMIC DNA]</scope>
    <source>
        <strain evidence="2 3">CH32</strain>
    </source>
</reference>
<dbReference type="SMART" id="SM00829">
    <property type="entry name" value="PKS_ER"/>
    <property type="match status" value="1"/>
</dbReference>
<proteinExistence type="predicted"/>
<dbReference type="EMBL" id="SMKQ01000014">
    <property type="protein sequence ID" value="TDD52954.1"/>
    <property type="molecule type" value="Genomic_DNA"/>
</dbReference>
<dbReference type="PANTHER" id="PTHR43482:SF1">
    <property type="entry name" value="PROTEIN AST1-RELATED"/>
    <property type="match status" value="1"/>
</dbReference>
<keyword evidence="3" id="KW-1185">Reference proteome</keyword>
<feature type="domain" description="Enoyl reductase (ER)" evidence="1">
    <location>
        <begin position="10"/>
        <end position="311"/>
    </location>
</feature>
<dbReference type="OrthoDB" id="2665481at2"/>
<gene>
    <name evidence="2" type="ORF">E1286_07795</name>
</gene>
<dbReference type="InterPro" id="IPR036291">
    <property type="entry name" value="NAD(P)-bd_dom_sf"/>
</dbReference>
<dbReference type="InterPro" id="IPR013154">
    <property type="entry name" value="ADH-like_N"/>
</dbReference>
<dbReference type="InterPro" id="IPR011032">
    <property type="entry name" value="GroES-like_sf"/>
</dbReference>
<dbReference type="InterPro" id="IPR020843">
    <property type="entry name" value="ER"/>
</dbReference>
<dbReference type="InterPro" id="IPR052585">
    <property type="entry name" value="Lipid_raft_assoc_Zn_ADH"/>
</dbReference>
<dbReference type="RefSeq" id="WP_132610173.1">
    <property type="nucleotide sequence ID" value="NZ_SMKQ01000014.1"/>
</dbReference>
<dbReference type="CDD" id="cd05289">
    <property type="entry name" value="MDR_like_2"/>
    <property type="match status" value="1"/>
</dbReference>
<dbReference type="PANTHER" id="PTHR43482">
    <property type="entry name" value="PROTEIN AST1-RELATED"/>
    <property type="match status" value="1"/>
</dbReference>
<dbReference type="Gene3D" id="3.40.50.720">
    <property type="entry name" value="NAD(P)-binding Rossmann-like Domain"/>
    <property type="match status" value="1"/>
</dbReference>
<dbReference type="GO" id="GO:0016491">
    <property type="term" value="F:oxidoreductase activity"/>
    <property type="evidence" value="ECO:0007669"/>
    <property type="project" value="InterPro"/>
</dbReference>
<dbReference type="Pfam" id="PF13602">
    <property type="entry name" value="ADH_zinc_N_2"/>
    <property type="match status" value="1"/>
</dbReference>